<evidence type="ECO:0000256" key="5">
    <source>
        <dbReference type="PROSITE-ProRule" id="PRU00277"/>
    </source>
</evidence>
<evidence type="ECO:0000256" key="2">
    <source>
        <dbReference type="ARBA" id="ARBA00006577"/>
    </source>
</evidence>
<dbReference type="InterPro" id="IPR001179">
    <property type="entry name" value="PPIase_FKBP_dom"/>
</dbReference>
<dbReference type="EMBL" id="CP075587">
    <property type="protein sequence ID" value="QYF48261.1"/>
    <property type="molecule type" value="Genomic_DNA"/>
</dbReference>
<dbReference type="Pfam" id="PF00254">
    <property type="entry name" value="FKBP_C"/>
    <property type="match status" value="1"/>
</dbReference>
<organism evidence="9 10">
    <name type="scientific">Candidatus Rhabdochlamydia oedothoracis</name>
    <dbReference type="NCBI Taxonomy" id="2720720"/>
    <lineage>
        <taxon>Bacteria</taxon>
        <taxon>Pseudomonadati</taxon>
        <taxon>Chlamydiota</taxon>
        <taxon>Chlamydiia</taxon>
        <taxon>Parachlamydiales</taxon>
        <taxon>Candidatus Rhabdochlamydiaceae</taxon>
        <taxon>Candidatus Rhabdochlamydia</taxon>
    </lineage>
</organism>
<reference evidence="9 10" key="1">
    <citation type="journal article" date="2022" name="bioRxiv">
        <title>Ecology and evolution of chlamydial symbionts of arthropods.</title>
        <authorList>
            <person name="Halter T."/>
            <person name="Koestlbacher S."/>
            <person name="Collingro A."/>
            <person name="Sixt B.S."/>
            <person name="Toenshoff E.R."/>
            <person name="Hendrickx F."/>
            <person name="Kostanjsek R."/>
            <person name="Horn M."/>
        </authorList>
    </citation>
    <scope>NUCLEOTIDE SEQUENCE [LARGE SCALE GENOMIC DNA]</scope>
    <source>
        <strain evidence="9">W744xW776</strain>
    </source>
</reference>
<dbReference type="Gene3D" id="1.10.287.460">
    <property type="entry name" value="Peptidyl-prolyl cis-trans isomerase, FKBP-type, N-terminal domain"/>
    <property type="match status" value="1"/>
</dbReference>
<evidence type="ECO:0000313" key="10">
    <source>
        <dbReference type="Proteomes" id="UP000826014"/>
    </source>
</evidence>
<evidence type="ECO:0000256" key="6">
    <source>
        <dbReference type="RuleBase" id="RU003915"/>
    </source>
</evidence>
<dbReference type="Gene3D" id="3.10.50.40">
    <property type="match status" value="1"/>
</dbReference>
<dbReference type="InterPro" id="IPR046357">
    <property type="entry name" value="PPIase_dom_sf"/>
</dbReference>
<dbReference type="InterPro" id="IPR000774">
    <property type="entry name" value="PPIase_FKBP_N"/>
</dbReference>
<gene>
    <name evidence="9" type="ORF">RHABOEDO_000387</name>
</gene>
<dbReference type="GO" id="GO:0016853">
    <property type="term" value="F:isomerase activity"/>
    <property type="evidence" value="ECO:0007669"/>
    <property type="project" value="UniProtKB-KW"/>
</dbReference>
<dbReference type="Pfam" id="PF01346">
    <property type="entry name" value="FKBP_N"/>
    <property type="match status" value="1"/>
</dbReference>
<dbReference type="PANTHER" id="PTHR43811:SF19">
    <property type="entry name" value="39 KDA FK506-BINDING NUCLEAR PROTEIN"/>
    <property type="match status" value="1"/>
</dbReference>
<keyword evidence="7" id="KW-0732">Signal</keyword>
<evidence type="ECO:0000256" key="4">
    <source>
        <dbReference type="ARBA" id="ARBA00023235"/>
    </source>
</evidence>
<evidence type="ECO:0000256" key="3">
    <source>
        <dbReference type="ARBA" id="ARBA00023110"/>
    </source>
</evidence>
<protein>
    <recommendedName>
        <fullName evidence="6">Peptidyl-prolyl cis-trans isomerase</fullName>
        <ecNumber evidence="6">5.2.1.8</ecNumber>
    </recommendedName>
</protein>
<keyword evidence="4 5" id="KW-0413">Isomerase</keyword>
<dbReference type="EC" id="5.2.1.8" evidence="6"/>
<evidence type="ECO:0000313" key="9">
    <source>
        <dbReference type="EMBL" id="QYF48261.1"/>
    </source>
</evidence>
<evidence type="ECO:0000256" key="7">
    <source>
        <dbReference type="SAM" id="SignalP"/>
    </source>
</evidence>
<keyword evidence="10" id="KW-1185">Reference proteome</keyword>
<dbReference type="Proteomes" id="UP000826014">
    <property type="component" value="Chromosome"/>
</dbReference>
<proteinExistence type="inferred from homology"/>
<feature type="chain" id="PRO_5045973660" description="Peptidyl-prolyl cis-trans isomerase" evidence="7">
    <location>
        <begin position="22"/>
        <end position="253"/>
    </location>
</feature>
<dbReference type="RefSeq" id="WP_215217084.1">
    <property type="nucleotide sequence ID" value="NZ_CP075587.1"/>
</dbReference>
<dbReference type="SUPFAM" id="SSF54534">
    <property type="entry name" value="FKBP-like"/>
    <property type="match status" value="1"/>
</dbReference>
<name>A0ABX8UZC2_9BACT</name>
<dbReference type="PANTHER" id="PTHR43811">
    <property type="entry name" value="FKBP-TYPE PEPTIDYL-PROLYL CIS-TRANS ISOMERASE FKPA"/>
    <property type="match status" value="1"/>
</dbReference>
<dbReference type="InterPro" id="IPR036944">
    <property type="entry name" value="PPIase_FKBP_N_sf"/>
</dbReference>
<comment type="similarity">
    <text evidence="2 6">Belongs to the FKBP-type PPIase family.</text>
</comment>
<evidence type="ECO:0000259" key="8">
    <source>
        <dbReference type="PROSITE" id="PS50059"/>
    </source>
</evidence>
<comment type="catalytic activity">
    <reaction evidence="1 5 6">
        <text>[protein]-peptidylproline (omega=180) = [protein]-peptidylproline (omega=0)</text>
        <dbReference type="Rhea" id="RHEA:16237"/>
        <dbReference type="Rhea" id="RHEA-COMP:10747"/>
        <dbReference type="Rhea" id="RHEA-COMP:10748"/>
        <dbReference type="ChEBI" id="CHEBI:83833"/>
        <dbReference type="ChEBI" id="CHEBI:83834"/>
        <dbReference type="EC" id="5.2.1.8"/>
    </reaction>
</comment>
<accession>A0ABX8UZC2</accession>
<keyword evidence="3 5" id="KW-0697">Rotamase</keyword>
<feature type="domain" description="PPIase FKBP-type" evidence="8">
    <location>
        <begin position="154"/>
        <end position="228"/>
    </location>
</feature>
<sequence>MKSKKYLLLACALFMTQAALCQESPPGRSAIHHDEIEKLSRAFGHLIGKNLIQQDLEKNGKVKLDLAQVIKGLQEAADGKESPMTENECVEAIVAAKELAFEQESKENLEKAETFLKKNAIDAAVVSIENGKVQYRIEKTGTGEAIQSHFSPLVHYKGQFLDGSVFNDSNEEVLFLDEIITGLRLGLIGMKEGEKRTIYIHPDFAYKMHHNLPPNSLLTFEIEVVQANASYNSLSSKENIHPMEIAEPKTDIR</sequence>
<evidence type="ECO:0000256" key="1">
    <source>
        <dbReference type="ARBA" id="ARBA00000971"/>
    </source>
</evidence>
<dbReference type="PROSITE" id="PS50059">
    <property type="entry name" value="FKBP_PPIASE"/>
    <property type="match status" value="1"/>
</dbReference>
<feature type="signal peptide" evidence="7">
    <location>
        <begin position="1"/>
        <end position="21"/>
    </location>
</feature>